<dbReference type="PANTHER" id="PTHR47840:SF1">
    <property type="entry name" value="ZN(II)2CYS6 TRANSCRIPTION FACTOR (EUROFUNG)"/>
    <property type="match status" value="1"/>
</dbReference>
<feature type="compositionally biased region" description="Polar residues" evidence="6">
    <location>
        <begin position="118"/>
        <end position="133"/>
    </location>
</feature>
<dbReference type="PROSITE" id="PS50048">
    <property type="entry name" value="ZN2_CY6_FUNGAL_2"/>
    <property type="match status" value="1"/>
</dbReference>
<name>A0ABR4HCJ9_9EURO</name>
<keyword evidence="4" id="KW-0804">Transcription</keyword>
<evidence type="ECO:0000256" key="4">
    <source>
        <dbReference type="ARBA" id="ARBA00023163"/>
    </source>
</evidence>
<dbReference type="CDD" id="cd00067">
    <property type="entry name" value="GAL4"/>
    <property type="match status" value="1"/>
</dbReference>
<evidence type="ECO:0000313" key="9">
    <source>
        <dbReference type="Proteomes" id="UP001610335"/>
    </source>
</evidence>
<dbReference type="Proteomes" id="UP001610335">
    <property type="component" value="Unassembled WGS sequence"/>
</dbReference>
<dbReference type="InterPro" id="IPR007219">
    <property type="entry name" value="XnlR_reg_dom"/>
</dbReference>
<comment type="caution">
    <text evidence="8">The sequence shown here is derived from an EMBL/GenBank/DDBJ whole genome shotgun (WGS) entry which is preliminary data.</text>
</comment>
<dbReference type="EMBL" id="JBFXLS010000150">
    <property type="protein sequence ID" value="KAL2813187.1"/>
    <property type="molecule type" value="Genomic_DNA"/>
</dbReference>
<dbReference type="Gene3D" id="4.10.240.10">
    <property type="entry name" value="Zn(2)-C6 fungal-type DNA-binding domain"/>
    <property type="match status" value="1"/>
</dbReference>
<evidence type="ECO:0000256" key="2">
    <source>
        <dbReference type="ARBA" id="ARBA00023015"/>
    </source>
</evidence>
<accession>A0ABR4HCJ9</accession>
<feature type="domain" description="Zn(2)-C6 fungal-type" evidence="7">
    <location>
        <begin position="51"/>
        <end position="84"/>
    </location>
</feature>
<keyword evidence="2" id="KW-0805">Transcription regulation</keyword>
<evidence type="ECO:0000256" key="1">
    <source>
        <dbReference type="ARBA" id="ARBA00022723"/>
    </source>
</evidence>
<dbReference type="InterPro" id="IPR036864">
    <property type="entry name" value="Zn2-C6_fun-type_DNA-bd_sf"/>
</dbReference>
<proteinExistence type="predicted"/>
<evidence type="ECO:0000313" key="8">
    <source>
        <dbReference type="EMBL" id="KAL2813187.1"/>
    </source>
</evidence>
<keyword evidence="3" id="KW-0238">DNA-binding</keyword>
<dbReference type="CDD" id="cd12148">
    <property type="entry name" value="fungal_TF_MHR"/>
    <property type="match status" value="1"/>
</dbReference>
<protein>
    <recommendedName>
        <fullName evidence="7">Zn(2)-C6 fungal-type domain-containing protein</fullName>
    </recommendedName>
</protein>
<dbReference type="SMART" id="SM00066">
    <property type="entry name" value="GAL4"/>
    <property type="match status" value="1"/>
</dbReference>
<evidence type="ECO:0000256" key="5">
    <source>
        <dbReference type="ARBA" id="ARBA00023242"/>
    </source>
</evidence>
<dbReference type="InterPro" id="IPR001138">
    <property type="entry name" value="Zn2Cys6_DnaBD"/>
</dbReference>
<reference evidence="8 9" key="1">
    <citation type="submission" date="2024-07" db="EMBL/GenBank/DDBJ databases">
        <title>Section-level genome sequencing and comparative genomics of Aspergillus sections Usti and Cavernicolus.</title>
        <authorList>
            <consortium name="Lawrence Berkeley National Laboratory"/>
            <person name="Nybo J.L."/>
            <person name="Vesth T.C."/>
            <person name="Theobald S."/>
            <person name="Frisvad J.C."/>
            <person name="Larsen T.O."/>
            <person name="Kjaerboelling I."/>
            <person name="Rothschild-Mancinelli K."/>
            <person name="Lyhne E.K."/>
            <person name="Kogle M.E."/>
            <person name="Barry K."/>
            <person name="Clum A."/>
            <person name="Na H."/>
            <person name="Ledsgaard L."/>
            <person name="Lin J."/>
            <person name="Lipzen A."/>
            <person name="Kuo A."/>
            <person name="Riley R."/>
            <person name="Mondo S."/>
            <person name="LaButti K."/>
            <person name="Haridas S."/>
            <person name="Pangalinan J."/>
            <person name="Salamov A.A."/>
            <person name="Simmons B.A."/>
            <person name="Magnuson J.K."/>
            <person name="Chen J."/>
            <person name="Drula E."/>
            <person name="Henrissat B."/>
            <person name="Wiebenga A."/>
            <person name="Lubbers R.J."/>
            <person name="Gomes A.C."/>
            <person name="Makela M.R."/>
            <person name="Stajich J."/>
            <person name="Grigoriev I.V."/>
            <person name="Mortensen U.H."/>
            <person name="De vries R.P."/>
            <person name="Baker S.E."/>
            <person name="Andersen M.R."/>
        </authorList>
    </citation>
    <scope>NUCLEOTIDE SEQUENCE [LARGE SCALE GENOMIC DNA]</scope>
    <source>
        <strain evidence="8 9">CBS 600.67</strain>
    </source>
</reference>
<dbReference type="PANTHER" id="PTHR47840">
    <property type="entry name" value="ZN(II)2CYS6 TRANSCRIPTION FACTOR (EUROFUNG)-RELATED"/>
    <property type="match status" value="1"/>
</dbReference>
<gene>
    <name evidence="8" type="ORF">BDW59DRAFT_34788</name>
</gene>
<keyword evidence="1" id="KW-0479">Metal-binding</keyword>
<organism evidence="8 9">
    <name type="scientific">Aspergillus cavernicola</name>
    <dbReference type="NCBI Taxonomy" id="176166"/>
    <lineage>
        <taxon>Eukaryota</taxon>
        <taxon>Fungi</taxon>
        <taxon>Dikarya</taxon>
        <taxon>Ascomycota</taxon>
        <taxon>Pezizomycotina</taxon>
        <taxon>Eurotiomycetes</taxon>
        <taxon>Eurotiomycetidae</taxon>
        <taxon>Eurotiales</taxon>
        <taxon>Aspergillaceae</taxon>
        <taxon>Aspergillus</taxon>
        <taxon>Aspergillus subgen. Nidulantes</taxon>
    </lineage>
</organism>
<keyword evidence="5" id="KW-0539">Nucleus</keyword>
<feature type="region of interest" description="Disordered" evidence="6">
    <location>
        <begin position="114"/>
        <end position="160"/>
    </location>
</feature>
<dbReference type="Pfam" id="PF00172">
    <property type="entry name" value="Zn_clus"/>
    <property type="match status" value="1"/>
</dbReference>
<dbReference type="PROSITE" id="PS00463">
    <property type="entry name" value="ZN2_CY6_FUNGAL_1"/>
    <property type="match status" value="1"/>
</dbReference>
<evidence type="ECO:0000259" key="7">
    <source>
        <dbReference type="PROSITE" id="PS50048"/>
    </source>
</evidence>
<evidence type="ECO:0000256" key="6">
    <source>
        <dbReference type="SAM" id="MobiDB-lite"/>
    </source>
</evidence>
<sequence>MLPPFHSEVVTRKAIHLLSILMSSDPNPIPGSSLGPETAKKRRKIRKGTTSCWECKRRKVRCSLVDDPEAACVSCRRRGTTCVTQDHPNEVDETTQLAGGRMRRVEALIDRLVGASAQEPNTPSETRGTTGSPCSIPPGELGSVYASHSAGRQGGTQPLHQNPYAEISRELHASLPSREDVAILWKMGSHISISFHGVMMIPYPDLERDGLNNFRTLLDMPGPESHPVHLARYMFLVATVLQYLDLEKSRQQINAMTEPPRVIMKRLAETAIRLVTTRNELLGTVEGLECIMMEGMYQANCGNVRTAWMAFRRAMALAQLMRIPRPGHSPLPLLDPRHKYNSSFLWYRIVYTDRLLCLLMGLPQGSLDRSMAADDALSSDTPLGRLERVHCAIASRILECNEADPGSFTIDTIREVDRELQRAAEMMPSGWWMVPNLEKASAYIDKSDGNCKLPANCWEMLRLVTQIYHYNMLNQLHLPFMLRFTSAERIHDYSKTACVHASREILTRSIVFRSFNRVAYCCRVLDFFTLIAALLLLIAHLRQHARAPDELNFMVHQRQSDRAMVEQVVTDMREIGRVGEDPVTSQSADLLSQLLDVEAEAAKGRAYSTQNLSPAEAAQGTESCSSSTANVLYFSIPYFGMIRIAPEGDISKESPPQGEMDIQGYPPPDVNLHRVHTTQPGTTLANGVSSELVATTAQHQYGFEAVREDPISGTQSGLGPLMPPPPQSWFEYPGLTAGVEDWALQGVDMAFFDNLMRAP</sequence>
<keyword evidence="9" id="KW-1185">Reference proteome</keyword>
<dbReference type="SMART" id="SM00906">
    <property type="entry name" value="Fungal_trans"/>
    <property type="match status" value="1"/>
</dbReference>
<dbReference type="SUPFAM" id="SSF57701">
    <property type="entry name" value="Zn2/Cys6 DNA-binding domain"/>
    <property type="match status" value="1"/>
</dbReference>
<evidence type="ECO:0000256" key="3">
    <source>
        <dbReference type="ARBA" id="ARBA00023125"/>
    </source>
</evidence>